<dbReference type="PANTHER" id="PTHR34655:SF2">
    <property type="entry name" value="PEROXIREDOXIN FAMILY PROTEIN"/>
    <property type="match status" value="1"/>
</dbReference>
<dbReference type="RefSeq" id="WP_008526261.1">
    <property type="nucleotide sequence ID" value="NC_021921.1"/>
</dbReference>
<dbReference type="SUPFAM" id="SSF75169">
    <property type="entry name" value="DsrEFH-like"/>
    <property type="match status" value="1"/>
</dbReference>
<proteinExistence type="predicted"/>
<dbReference type="OrthoDB" id="288304at2157"/>
<dbReference type="Pfam" id="PF13686">
    <property type="entry name" value="DrsE_2"/>
    <property type="match status" value="1"/>
</dbReference>
<dbReference type="Proteomes" id="UP000015381">
    <property type="component" value="Chromosome I"/>
</dbReference>
<gene>
    <name evidence="2" type="ORF">HLRTI_000354</name>
    <name evidence="1" type="ORF">HTIA_1315</name>
</gene>
<dbReference type="Proteomes" id="UP000003861">
    <property type="component" value="Unassembled WGS sequence"/>
</dbReference>
<dbReference type="STRING" id="1033806.HTIA_1315"/>
<reference evidence="1 4" key="3">
    <citation type="journal article" date="2014" name="Environ. Microbiol.">
        <title>Halorhabdus tiamatea: proteogenomics and glycosidase activity measurements identify the first cultivated euryarchaeon from a deep-sea anoxic brine lake as potential polysaccharide degrader.</title>
        <authorList>
            <person name="Werner J."/>
            <person name="Ferrer M."/>
            <person name="Michel G."/>
            <person name="Mann A.J."/>
            <person name="Huang S."/>
            <person name="Juarez S."/>
            <person name="Ciordia S."/>
            <person name="Albar J.P."/>
            <person name="Alcaide M."/>
            <person name="La Cono V."/>
            <person name="Yakimov M.M."/>
            <person name="Antunes A."/>
            <person name="Taborda M."/>
            <person name="Da Costa M.S."/>
            <person name="Amann R.I."/>
            <person name="Gloeckner F.O."/>
            <person name="Golyshina O.V."/>
            <person name="Golyshin P.N."/>
            <person name="Teeling H."/>
        </authorList>
    </citation>
    <scope>NUCLEOTIDE SEQUENCE [LARGE SCALE GENOMIC DNA]</scope>
    <source>
        <strain evidence="4">SARL4B</strain>
        <strain evidence="1">Type strain: SARL4B</strain>
    </source>
</reference>
<dbReference type="InterPro" id="IPR027396">
    <property type="entry name" value="DsrEFH-like"/>
</dbReference>
<evidence type="ECO:0000313" key="1">
    <source>
        <dbReference type="EMBL" id="CCQ33449.1"/>
    </source>
</evidence>
<dbReference type="EMBL" id="AFNT02000002">
    <property type="protein sequence ID" value="ERJ07601.1"/>
    <property type="molecule type" value="Genomic_DNA"/>
</dbReference>
<protein>
    <submittedName>
        <fullName evidence="2">DsrE/DsrF/DrsH-like domain containing protein</fullName>
    </submittedName>
</protein>
<dbReference type="eggNOG" id="arCOG02064">
    <property type="taxonomic scope" value="Archaea"/>
</dbReference>
<accession>F7PK68</accession>
<dbReference type="HOGENOM" id="CLU_094970_2_1_2"/>
<evidence type="ECO:0000313" key="4">
    <source>
        <dbReference type="Proteomes" id="UP000015381"/>
    </source>
</evidence>
<sequence>MTGYAVVLASGELERVQAVSMISSIAASSDTPVEVFVTMNGLSAFEKDRIENGDFQVAGPAGEAMLAGDGDEVPLYTEQLERAKGIGPLQVYACEMVMDVMGTDLDDYVDIFDDTLGVAGFLSHATDKQVIFV</sequence>
<organism evidence="2 3">
    <name type="scientific">Halorhabdus tiamatea SARL4B</name>
    <dbReference type="NCBI Taxonomy" id="1033806"/>
    <lineage>
        <taxon>Archaea</taxon>
        <taxon>Methanobacteriati</taxon>
        <taxon>Methanobacteriota</taxon>
        <taxon>Stenosarchaea group</taxon>
        <taxon>Halobacteria</taxon>
        <taxon>Halobacteriales</taxon>
        <taxon>Haloarculaceae</taxon>
        <taxon>Halorhabdus</taxon>
    </lineage>
</organism>
<dbReference type="EMBL" id="HF571520">
    <property type="protein sequence ID" value="CCQ33449.1"/>
    <property type="molecule type" value="Genomic_DNA"/>
</dbReference>
<dbReference type="AlphaFoldDB" id="F7PK68"/>
<evidence type="ECO:0000313" key="2">
    <source>
        <dbReference type="EMBL" id="ERJ07601.1"/>
    </source>
</evidence>
<keyword evidence="4" id="KW-1185">Reference proteome</keyword>
<dbReference type="GeneID" id="23800129"/>
<dbReference type="PANTHER" id="PTHR34655">
    <property type="entry name" value="CONSERVED WITHIN P. AEROPHILUM"/>
    <property type="match status" value="1"/>
</dbReference>
<evidence type="ECO:0000313" key="3">
    <source>
        <dbReference type="Proteomes" id="UP000003861"/>
    </source>
</evidence>
<dbReference type="KEGG" id="hti:HTIA_1315"/>
<dbReference type="InterPro" id="IPR032836">
    <property type="entry name" value="DsrE2-like"/>
</dbReference>
<name>F7PK68_9EURY</name>
<dbReference type="Gene3D" id="3.40.1260.10">
    <property type="entry name" value="DsrEFH-like"/>
    <property type="match status" value="1"/>
</dbReference>
<reference evidence="2 3" key="1">
    <citation type="journal article" date="2011" name="J. Bacteriol.">
        <title>Genome sequence of Halorhabdus tiamatea, the first archaeon isolated from a deep-sea anoxic brine lake.</title>
        <authorList>
            <person name="Antunes A."/>
            <person name="Alam I."/>
            <person name="Bajic V.B."/>
            <person name="Stingl U."/>
        </authorList>
    </citation>
    <scope>NUCLEOTIDE SEQUENCE [LARGE SCALE GENOMIC DNA]</scope>
    <source>
        <strain evidence="2 3">SARL4B</strain>
    </source>
</reference>
<reference evidence="2 3" key="2">
    <citation type="journal article" date="2013" name="PLoS ONE">
        <title>INDIGO - INtegrated Data Warehouse of MIcrobial GenOmes with Examples from the Red Sea Extremophiles.</title>
        <authorList>
            <person name="Alam I."/>
            <person name="Antunes A."/>
            <person name="Kamau A.A."/>
            <person name="Ba Alawi W."/>
            <person name="Kalkatawi M."/>
            <person name="Stingl U."/>
            <person name="Bajic V.B."/>
        </authorList>
    </citation>
    <scope>NUCLEOTIDE SEQUENCE [LARGE SCALE GENOMIC DNA]</scope>
    <source>
        <strain evidence="2 3">SARL4B</strain>
    </source>
</reference>